<comment type="catalytic activity">
    <reaction evidence="10">
        <text>L-threonyl-[protein] + ATP = O-phospho-L-threonyl-[protein] + ADP + H(+)</text>
        <dbReference type="Rhea" id="RHEA:46608"/>
        <dbReference type="Rhea" id="RHEA-COMP:11060"/>
        <dbReference type="Rhea" id="RHEA-COMP:11605"/>
        <dbReference type="ChEBI" id="CHEBI:15378"/>
        <dbReference type="ChEBI" id="CHEBI:30013"/>
        <dbReference type="ChEBI" id="CHEBI:30616"/>
        <dbReference type="ChEBI" id="CHEBI:61977"/>
        <dbReference type="ChEBI" id="CHEBI:456216"/>
        <dbReference type="EC" id="2.7.11.1"/>
    </reaction>
</comment>
<keyword evidence="17" id="KW-1185">Reference proteome</keyword>
<evidence type="ECO:0000256" key="11">
    <source>
        <dbReference type="ARBA" id="ARBA00048679"/>
    </source>
</evidence>
<dbReference type="InterPro" id="IPR049508">
    <property type="entry name" value="MARK1-4_cat"/>
</dbReference>
<dbReference type="EC" id="2.7.11.1" evidence="3"/>
<keyword evidence="5" id="KW-0723">Serine/threonine-protein kinase</keyword>
<feature type="region of interest" description="Disordered" evidence="13">
    <location>
        <begin position="939"/>
        <end position="1076"/>
    </location>
</feature>
<evidence type="ECO:0000256" key="6">
    <source>
        <dbReference type="ARBA" id="ARBA00022679"/>
    </source>
</evidence>
<accession>A0ABM4GAP2</accession>
<keyword evidence="9 12" id="KW-0067">ATP-binding</keyword>
<reference evidence="18" key="2">
    <citation type="submission" date="2025-08" db="UniProtKB">
        <authorList>
            <consortium name="RefSeq"/>
        </authorList>
    </citation>
    <scope>IDENTIFICATION</scope>
    <source>
        <strain evidence="18">14028-0561.14</strain>
        <tissue evidence="18">Whole fly</tissue>
    </source>
</reference>
<dbReference type="RefSeq" id="XP_070139767.1">
    <property type="nucleotide sequence ID" value="XM_070283666.1"/>
</dbReference>
<dbReference type="InterPro" id="IPR017441">
    <property type="entry name" value="Protein_kinase_ATP_BS"/>
</dbReference>
<evidence type="ECO:0000259" key="15">
    <source>
        <dbReference type="PROSITE" id="PS50030"/>
    </source>
</evidence>
<evidence type="ECO:0000259" key="16">
    <source>
        <dbReference type="PROSITE" id="PS50032"/>
    </source>
</evidence>
<feature type="domain" description="Protein kinase" evidence="14">
    <location>
        <begin position="501"/>
        <end position="752"/>
    </location>
</feature>
<proteinExistence type="inferred from homology"/>
<gene>
    <name evidence="18" type="primary">par-1</name>
</gene>
<evidence type="ECO:0000256" key="7">
    <source>
        <dbReference type="ARBA" id="ARBA00022741"/>
    </source>
</evidence>
<dbReference type="GeneID" id="108076680"/>
<feature type="compositionally biased region" description="Polar residues" evidence="13">
    <location>
        <begin position="942"/>
        <end position="964"/>
    </location>
</feature>
<feature type="binding site" evidence="12">
    <location>
        <position position="530"/>
    </location>
    <ligand>
        <name>ATP</name>
        <dbReference type="ChEBI" id="CHEBI:30616"/>
    </ligand>
</feature>
<keyword evidence="7 12" id="KW-0547">Nucleotide-binding</keyword>
<evidence type="ECO:0000256" key="4">
    <source>
        <dbReference type="ARBA" id="ARBA00022490"/>
    </source>
</evidence>
<dbReference type="InterPro" id="IPR028375">
    <property type="entry name" value="KA1/Ssp2_C"/>
</dbReference>
<feature type="domain" description="KA1" evidence="16">
    <location>
        <begin position="1150"/>
        <end position="1199"/>
    </location>
</feature>
<organism evidence="17 18">
    <name type="scientific">Drosophila kikkawai</name>
    <name type="common">Fruit fly</name>
    <dbReference type="NCBI Taxonomy" id="30033"/>
    <lineage>
        <taxon>Eukaryota</taxon>
        <taxon>Metazoa</taxon>
        <taxon>Ecdysozoa</taxon>
        <taxon>Arthropoda</taxon>
        <taxon>Hexapoda</taxon>
        <taxon>Insecta</taxon>
        <taxon>Pterygota</taxon>
        <taxon>Neoptera</taxon>
        <taxon>Endopterygota</taxon>
        <taxon>Diptera</taxon>
        <taxon>Brachycera</taxon>
        <taxon>Muscomorpha</taxon>
        <taxon>Ephydroidea</taxon>
        <taxon>Drosophilidae</taxon>
        <taxon>Drosophila</taxon>
        <taxon>Sophophora</taxon>
    </lineage>
</organism>
<feature type="compositionally biased region" description="Polar residues" evidence="13">
    <location>
        <begin position="975"/>
        <end position="1018"/>
    </location>
</feature>
<evidence type="ECO:0000256" key="13">
    <source>
        <dbReference type="SAM" id="MobiDB-lite"/>
    </source>
</evidence>
<dbReference type="CDD" id="cd12196">
    <property type="entry name" value="MARK1-3_C"/>
    <property type="match status" value="1"/>
</dbReference>
<feature type="compositionally biased region" description="Low complexity" evidence="13">
    <location>
        <begin position="301"/>
        <end position="336"/>
    </location>
</feature>
<evidence type="ECO:0000256" key="1">
    <source>
        <dbReference type="ARBA" id="ARBA00004496"/>
    </source>
</evidence>
<dbReference type="CDD" id="cd14072">
    <property type="entry name" value="STKc_MARK"/>
    <property type="match status" value="1"/>
</dbReference>
<feature type="region of interest" description="Disordered" evidence="13">
    <location>
        <begin position="813"/>
        <end position="878"/>
    </location>
</feature>
<feature type="region of interest" description="Disordered" evidence="13">
    <location>
        <begin position="186"/>
        <end position="209"/>
    </location>
</feature>
<evidence type="ECO:0000313" key="17">
    <source>
        <dbReference type="Proteomes" id="UP001652661"/>
    </source>
</evidence>
<dbReference type="InterPro" id="IPR011009">
    <property type="entry name" value="Kinase-like_dom_sf"/>
</dbReference>
<dbReference type="PANTHER" id="PTHR24346">
    <property type="entry name" value="MAP/MICROTUBULE AFFINITY-REGULATING KINASE"/>
    <property type="match status" value="1"/>
</dbReference>
<evidence type="ECO:0000256" key="9">
    <source>
        <dbReference type="ARBA" id="ARBA00022840"/>
    </source>
</evidence>
<dbReference type="PROSITE" id="PS50032">
    <property type="entry name" value="KA1"/>
    <property type="match status" value="1"/>
</dbReference>
<evidence type="ECO:0000256" key="2">
    <source>
        <dbReference type="ARBA" id="ARBA00006234"/>
    </source>
</evidence>
<evidence type="ECO:0000256" key="3">
    <source>
        <dbReference type="ARBA" id="ARBA00012513"/>
    </source>
</evidence>
<dbReference type="Gene3D" id="1.10.510.10">
    <property type="entry name" value="Transferase(Phosphotransferase) domain 1"/>
    <property type="match status" value="1"/>
</dbReference>
<dbReference type="GO" id="GO:0016301">
    <property type="term" value="F:kinase activity"/>
    <property type="evidence" value="ECO:0007669"/>
    <property type="project" value="UniProtKB-KW"/>
</dbReference>
<dbReference type="Pfam" id="PF02149">
    <property type="entry name" value="KA1"/>
    <property type="match status" value="1"/>
</dbReference>
<dbReference type="InterPro" id="IPR008271">
    <property type="entry name" value="Ser/Thr_kinase_AS"/>
</dbReference>
<dbReference type="PROSITE" id="PS50011">
    <property type="entry name" value="PROTEIN_KINASE_DOM"/>
    <property type="match status" value="1"/>
</dbReference>
<evidence type="ECO:0000256" key="8">
    <source>
        <dbReference type="ARBA" id="ARBA00022777"/>
    </source>
</evidence>
<dbReference type="PANTHER" id="PTHR24346:SF82">
    <property type="entry name" value="KP78A-RELATED"/>
    <property type="match status" value="1"/>
</dbReference>
<dbReference type="InterPro" id="IPR001772">
    <property type="entry name" value="KA1_dom"/>
</dbReference>
<feature type="region of interest" description="Disordered" evidence="13">
    <location>
        <begin position="286"/>
        <end position="338"/>
    </location>
</feature>
<dbReference type="Pfam" id="PF00069">
    <property type="entry name" value="Pkinase"/>
    <property type="match status" value="1"/>
</dbReference>
<comment type="catalytic activity">
    <reaction evidence="11">
        <text>L-seryl-[protein] + ATP = O-phospho-L-seryl-[protein] + ADP + H(+)</text>
        <dbReference type="Rhea" id="RHEA:17989"/>
        <dbReference type="Rhea" id="RHEA-COMP:9863"/>
        <dbReference type="Rhea" id="RHEA-COMP:11604"/>
        <dbReference type="ChEBI" id="CHEBI:15378"/>
        <dbReference type="ChEBI" id="CHEBI:29999"/>
        <dbReference type="ChEBI" id="CHEBI:30616"/>
        <dbReference type="ChEBI" id="CHEBI:83421"/>
        <dbReference type="ChEBI" id="CHEBI:456216"/>
        <dbReference type="EC" id="2.7.11.1"/>
    </reaction>
</comment>
<evidence type="ECO:0000256" key="5">
    <source>
        <dbReference type="ARBA" id="ARBA00022527"/>
    </source>
</evidence>
<dbReference type="SMART" id="SM00220">
    <property type="entry name" value="S_TKc"/>
    <property type="match status" value="1"/>
</dbReference>
<comment type="similarity">
    <text evidence="2">Belongs to the protein kinase superfamily. CAMK Ser/Thr protein kinase family. SNF1 subfamily.</text>
</comment>
<dbReference type="SMART" id="SM00165">
    <property type="entry name" value="UBA"/>
    <property type="match status" value="1"/>
</dbReference>
<feature type="compositionally biased region" description="Low complexity" evidence="13">
    <location>
        <begin position="821"/>
        <end position="845"/>
    </location>
</feature>
<feature type="compositionally biased region" description="Polar residues" evidence="13">
    <location>
        <begin position="1044"/>
        <end position="1072"/>
    </location>
</feature>
<evidence type="ECO:0000259" key="14">
    <source>
        <dbReference type="PROSITE" id="PS50011"/>
    </source>
</evidence>
<keyword evidence="8 18" id="KW-0418">Kinase</keyword>
<feature type="compositionally biased region" description="Low complexity" evidence="13">
    <location>
        <begin position="416"/>
        <end position="425"/>
    </location>
</feature>
<dbReference type="InterPro" id="IPR015940">
    <property type="entry name" value="UBA"/>
</dbReference>
<dbReference type="PROSITE" id="PS00108">
    <property type="entry name" value="PROTEIN_KINASE_ST"/>
    <property type="match status" value="1"/>
</dbReference>
<sequence length="1199" mass="129467">MEATGSTTTPDLNRGDATRKSVRLYAARKGAAPAPPKLSVATPSSSASNQTNNNNNNISSSDNLPATEVEQTYLATKDLGSLAIADDESVVELRRREVKAAPLPRIAVSALPTLQPHPQPRAPERQQKLPAPRNLLSTEDDAGVSFALGSIEKHIHNVEESFKQHQQQQQNSQSSMDVMKMEIKRKQSKRYGETENLLRPGISDMSSENDFQYLGGRRAGELDESNELMLSEFQRGSDGRSSIGAYSKNSAAASSGANAVKAKLARTASDTKNNDTVLAMRATLKQKQHIQDEKQPAVWRPAGTAPTPAARSSFTTSNSSAVSGSASRGGSSNSVVDGVAPSKVTATTISAAKRREENLRQFEALLAQKSSHRQASSGGGGSGASGAASSKRRSERPIVAPIPPYNSSRTEHVTTSSSASSSARASADHRSTETHGSGSGSGSGAAAPPPVGHHRSSHAPSAVTNRSNVYSNHVAQGSPNMQMRSSAPMRWRATEEHIGKYKLIKTIGKGNFAKVKLAKHLPTGKEVAIKIIDKTQLNPGSLQKLFREVRIMKMLDHPNIVKLFQVIETEKTLYLIMEYASGGEVFDYLVLHGRMKEKEARVKFRQIVSAVQYCHQKRIIHRDLKAENLLLDSELNIKIADFGFSNEFTPGSKLDTFCGSPPYAAPELFQGKKYDGPEVDVWSLGVILYTLVSGSLPFDGSTLRELRERVLRGKYRIPFYMSTDCENLLRKFLVLNPAKRASLETIMGDKWMNMGFEEDELKPYIEPKADLADPKRIEALVAMGYNRQDIEASLSQVRYDDVFATYLLLGRKSTDPESDGSRSGSSLSLRNISGNDAGANAGSASVQSPTHRGVHRSISASSTKPSRRASSGAETLRVGPTNATATVAAAAAAGGGVGSVNPSNNYNAAGSAADRASVGSNFKRQNTIDSATIKENTARLAAQNQRPASATQKMLTTADTTLNSPAKPRTATKYDPTNGNRTVSGTSGIIPRRSTTLYEKTSSTEKTNVIPAETNSGSAAPAGKGHTKSASVSSPRPSADGCVSVSNDPLGTRGRNNTALEYSGTSGASGDSSHPGRMSFFSKLSSRFSKRQTTTEEPAKPRVLRFTWSMKTTSPLMPDQIMQKIREVLDQNNCDYEQRERFVLWCVHGDPNTDSLVQWEIEVCKLPRLSLNGVRFKRISGTSIGFKNIASRIAFDLRL</sequence>
<evidence type="ECO:0000256" key="10">
    <source>
        <dbReference type="ARBA" id="ARBA00047899"/>
    </source>
</evidence>
<reference evidence="17" key="1">
    <citation type="submission" date="2025-05" db="UniProtKB">
        <authorList>
            <consortium name="RefSeq"/>
        </authorList>
    </citation>
    <scope>NUCLEOTIDE SEQUENCE [LARGE SCALE GENOMIC DNA]</scope>
    <source>
        <strain evidence="17">14028-0561.14</strain>
    </source>
</reference>
<dbReference type="PROSITE" id="PS50030">
    <property type="entry name" value="UBA"/>
    <property type="match status" value="1"/>
</dbReference>
<dbReference type="InterPro" id="IPR000719">
    <property type="entry name" value="Prot_kinase_dom"/>
</dbReference>
<dbReference type="Gene3D" id="3.30.310.80">
    <property type="entry name" value="Kinase associated domain 1, KA1"/>
    <property type="match status" value="1"/>
</dbReference>
<dbReference type="SUPFAM" id="SSF56112">
    <property type="entry name" value="Protein kinase-like (PK-like)"/>
    <property type="match status" value="1"/>
</dbReference>
<dbReference type="CDD" id="cd14337">
    <property type="entry name" value="UBA_MARK_Par1"/>
    <property type="match status" value="1"/>
</dbReference>
<dbReference type="Gene3D" id="1.10.8.10">
    <property type="entry name" value="DNA helicase RuvA subunit, C-terminal domain"/>
    <property type="match status" value="1"/>
</dbReference>
<feature type="region of interest" description="Disordered" evidence="13">
    <location>
        <begin position="1"/>
        <end position="65"/>
    </location>
</feature>
<feature type="compositionally biased region" description="Polar residues" evidence="13">
    <location>
        <begin position="858"/>
        <end position="873"/>
    </location>
</feature>
<evidence type="ECO:0000313" key="18">
    <source>
        <dbReference type="RefSeq" id="XP_070139767.1"/>
    </source>
</evidence>
<dbReference type="PROSITE" id="PS00107">
    <property type="entry name" value="PROTEIN_KINASE_ATP"/>
    <property type="match status" value="1"/>
</dbReference>
<name>A0ABM4GAP2_DROKI</name>
<feature type="compositionally biased region" description="Low complexity" evidence="13">
    <location>
        <begin position="44"/>
        <end position="63"/>
    </location>
</feature>
<evidence type="ECO:0000256" key="12">
    <source>
        <dbReference type="PROSITE-ProRule" id="PRU10141"/>
    </source>
</evidence>
<dbReference type="Gene3D" id="3.30.200.20">
    <property type="entry name" value="Phosphorylase Kinase, domain 1"/>
    <property type="match status" value="1"/>
</dbReference>
<feature type="compositionally biased region" description="Polar residues" evidence="13">
    <location>
        <begin position="1"/>
        <end position="11"/>
    </location>
</feature>
<dbReference type="Proteomes" id="UP001652661">
    <property type="component" value="Chromosome 2R"/>
</dbReference>
<keyword evidence="4" id="KW-0963">Cytoplasm</keyword>
<keyword evidence="6" id="KW-0808">Transferase</keyword>
<comment type="subcellular location">
    <subcellularLocation>
        <location evidence="1">Cytoplasm</location>
    </subcellularLocation>
</comment>
<feature type="region of interest" description="Disordered" evidence="13">
    <location>
        <begin position="369"/>
        <end position="462"/>
    </location>
</feature>
<protein>
    <recommendedName>
        <fullName evidence="3">non-specific serine/threonine protein kinase</fullName>
        <ecNumber evidence="3">2.7.11.1</ecNumber>
    </recommendedName>
</protein>
<dbReference type="SUPFAM" id="SSF103243">
    <property type="entry name" value="KA1-like"/>
    <property type="match status" value="1"/>
</dbReference>
<feature type="domain" description="UBA" evidence="15">
    <location>
        <begin position="771"/>
        <end position="810"/>
    </location>
</feature>